<accession>A0A1T5B828</accession>
<keyword evidence="1" id="KW-0812">Transmembrane</keyword>
<feature type="transmembrane region" description="Helical" evidence="1">
    <location>
        <begin position="6"/>
        <end position="28"/>
    </location>
</feature>
<dbReference type="RefSeq" id="WP_082212737.1">
    <property type="nucleotide sequence ID" value="NZ_FUZA01000001.1"/>
</dbReference>
<feature type="transmembrane region" description="Helical" evidence="1">
    <location>
        <begin position="35"/>
        <end position="53"/>
    </location>
</feature>
<keyword evidence="1" id="KW-0472">Membrane</keyword>
<dbReference type="Proteomes" id="UP000190897">
    <property type="component" value="Unassembled WGS sequence"/>
</dbReference>
<evidence type="ECO:0000256" key="1">
    <source>
        <dbReference type="SAM" id="Phobius"/>
    </source>
</evidence>
<sequence length="160" mass="17550">MEDTLLAPFIFWAIYIGSNLTTLLLLWITIKHPDAGRAMLSFFFAACCLINISKAMEMSWLYAKGAEIITLPYHFFLGKALGDLSKPILWITAGCQGLASIALTRKGLIFVLGCWCGMILLIALFPLGLRAAFPASAFAALALYYLQKSPSHTVLTGKTR</sequence>
<dbReference type="STRING" id="651661.SAMN05660293_00110"/>
<feature type="transmembrane region" description="Helical" evidence="1">
    <location>
        <begin position="107"/>
        <end position="125"/>
    </location>
</feature>
<protein>
    <recommendedName>
        <fullName evidence="4">DoxX-like family protein</fullName>
    </recommendedName>
</protein>
<dbReference type="OrthoDB" id="676647at2"/>
<name>A0A1T5B828_9BACT</name>
<dbReference type="EMBL" id="FUZA01000001">
    <property type="protein sequence ID" value="SKB43412.1"/>
    <property type="molecule type" value="Genomic_DNA"/>
</dbReference>
<evidence type="ECO:0008006" key="4">
    <source>
        <dbReference type="Google" id="ProtNLM"/>
    </source>
</evidence>
<proteinExistence type="predicted"/>
<organism evidence="2 3">
    <name type="scientific">Dyadobacter psychrophilus</name>
    <dbReference type="NCBI Taxonomy" id="651661"/>
    <lineage>
        <taxon>Bacteria</taxon>
        <taxon>Pseudomonadati</taxon>
        <taxon>Bacteroidota</taxon>
        <taxon>Cytophagia</taxon>
        <taxon>Cytophagales</taxon>
        <taxon>Spirosomataceae</taxon>
        <taxon>Dyadobacter</taxon>
    </lineage>
</organism>
<evidence type="ECO:0000313" key="2">
    <source>
        <dbReference type="EMBL" id="SKB43412.1"/>
    </source>
</evidence>
<keyword evidence="3" id="KW-1185">Reference proteome</keyword>
<gene>
    <name evidence="2" type="ORF">SAMN05660293_00110</name>
</gene>
<evidence type="ECO:0000313" key="3">
    <source>
        <dbReference type="Proteomes" id="UP000190897"/>
    </source>
</evidence>
<keyword evidence="1" id="KW-1133">Transmembrane helix</keyword>
<dbReference type="AlphaFoldDB" id="A0A1T5B828"/>
<reference evidence="3" key="1">
    <citation type="submission" date="2017-02" db="EMBL/GenBank/DDBJ databases">
        <authorList>
            <person name="Varghese N."/>
            <person name="Submissions S."/>
        </authorList>
    </citation>
    <scope>NUCLEOTIDE SEQUENCE [LARGE SCALE GENOMIC DNA]</scope>
    <source>
        <strain evidence="3">DSM 22270</strain>
    </source>
</reference>